<evidence type="ECO:0000259" key="4">
    <source>
        <dbReference type="PROSITE" id="PS50995"/>
    </source>
</evidence>
<protein>
    <submittedName>
        <fullName evidence="5">MarR family transcriptional regulator</fullName>
    </submittedName>
</protein>
<keyword evidence="3" id="KW-0804">Transcription</keyword>
<evidence type="ECO:0000256" key="2">
    <source>
        <dbReference type="ARBA" id="ARBA00023125"/>
    </source>
</evidence>
<keyword evidence="1" id="KW-0805">Transcription regulation</keyword>
<feature type="domain" description="HTH marR-type" evidence="4">
    <location>
        <begin position="50"/>
        <end position="182"/>
    </location>
</feature>
<evidence type="ECO:0000313" key="5">
    <source>
        <dbReference type="EMBL" id="MCS4556708.1"/>
    </source>
</evidence>
<dbReference type="SMART" id="SM00347">
    <property type="entry name" value="HTH_MARR"/>
    <property type="match status" value="1"/>
</dbReference>
<dbReference type="PROSITE" id="PS01117">
    <property type="entry name" value="HTH_MARR_1"/>
    <property type="match status" value="1"/>
</dbReference>
<evidence type="ECO:0000313" key="6">
    <source>
        <dbReference type="Proteomes" id="UP001201549"/>
    </source>
</evidence>
<dbReference type="PANTHER" id="PTHR42756:SF1">
    <property type="entry name" value="TRANSCRIPTIONAL REPRESSOR OF EMRAB OPERON"/>
    <property type="match status" value="1"/>
</dbReference>
<dbReference type="Gene3D" id="1.10.10.10">
    <property type="entry name" value="Winged helix-like DNA-binding domain superfamily/Winged helix DNA-binding domain"/>
    <property type="match status" value="1"/>
</dbReference>
<dbReference type="InterPro" id="IPR000835">
    <property type="entry name" value="HTH_MarR-typ"/>
</dbReference>
<sequence length="185" mass="20371">MNFLHSALSEHIVCKKVINNNPMPPEQLETIKMSNADLMAAMSCCNTVSASDLGKLITSLRNQMMAKLDEALKPFDLTAAQFAAIKLIANGQADTLATLCDIMQHDKGAMSRMLCRMEVKDLIVRKPCPHDGRQFKLALSEKGASLFPQTMPVANSVCELAFAGISEAKRTEFLTMLVHCRKNLD</sequence>
<evidence type="ECO:0000256" key="3">
    <source>
        <dbReference type="ARBA" id="ARBA00023163"/>
    </source>
</evidence>
<dbReference type="Proteomes" id="UP001201549">
    <property type="component" value="Unassembled WGS sequence"/>
</dbReference>
<dbReference type="EMBL" id="JAKOGG010000005">
    <property type="protein sequence ID" value="MCS4556708.1"/>
    <property type="molecule type" value="Genomic_DNA"/>
</dbReference>
<organism evidence="5 6">
    <name type="scientific">Shewanella electrica</name>
    <dbReference type="NCBI Taxonomy" id="515560"/>
    <lineage>
        <taxon>Bacteria</taxon>
        <taxon>Pseudomonadati</taxon>
        <taxon>Pseudomonadota</taxon>
        <taxon>Gammaproteobacteria</taxon>
        <taxon>Alteromonadales</taxon>
        <taxon>Shewanellaceae</taxon>
        <taxon>Shewanella</taxon>
    </lineage>
</organism>
<accession>A0ABT2FK62</accession>
<keyword evidence="6" id="KW-1185">Reference proteome</keyword>
<dbReference type="Pfam" id="PF12802">
    <property type="entry name" value="MarR_2"/>
    <property type="match status" value="1"/>
</dbReference>
<dbReference type="PANTHER" id="PTHR42756">
    <property type="entry name" value="TRANSCRIPTIONAL REGULATOR, MARR"/>
    <property type="match status" value="1"/>
</dbReference>
<gene>
    <name evidence="5" type="ORF">L9G74_09670</name>
</gene>
<reference evidence="6" key="1">
    <citation type="submission" date="2023-07" db="EMBL/GenBank/DDBJ databases">
        <title>Shewanella mangrovi sp. nov., an acetaldehyde- degrading bacterium isolated from mangrove sediment.</title>
        <authorList>
            <person name="Liu Y."/>
        </authorList>
    </citation>
    <scope>NUCLEOTIDE SEQUENCE [LARGE SCALE GENOMIC DNA]</scope>
    <source>
        <strain evidence="6">C32</strain>
    </source>
</reference>
<dbReference type="PROSITE" id="PS50995">
    <property type="entry name" value="HTH_MARR_2"/>
    <property type="match status" value="1"/>
</dbReference>
<comment type="caution">
    <text evidence="5">The sequence shown here is derived from an EMBL/GenBank/DDBJ whole genome shotgun (WGS) entry which is preliminary data.</text>
</comment>
<dbReference type="RefSeq" id="WP_238896104.1">
    <property type="nucleotide sequence ID" value="NZ_JAKOGG010000005.1"/>
</dbReference>
<name>A0ABT2FK62_9GAMM</name>
<dbReference type="SUPFAM" id="SSF46785">
    <property type="entry name" value="Winged helix' DNA-binding domain"/>
    <property type="match status" value="1"/>
</dbReference>
<proteinExistence type="predicted"/>
<dbReference type="InterPro" id="IPR036388">
    <property type="entry name" value="WH-like_DNA-bd_sf"/>
</dbReference>
<dbReference type="InterPro" id="IPR023187">
    <property type="entry name" value="Tscrpt_reg_MarR-type_CS"/>
</dbReference>
<dbReference type="InterPro" id="IPR036390">
    <property type="entry name" value="WH_DNA-bd_sf"/>
</dbReference>
<keyword evidence="2" id="KW-0238">DNA-binding</keyword>
<evidence type="ECO:0000256" key="1">
    <source>
        <dbReference type="ARBA" id="ARBA00023015"/>
    </source>
</evidence>